<evidence type="ECO:0000313" key="4">
    <source>
        <dbReference type="Proteomes" id="UP000663836"/>
    </source>
</evidence>
<comment type="caution">
    <text evidence="3">The sequence shown here is derived from an EMBL/GenBank/DDBJ whole genome shotgun (WGS) entry which is preliminary data.</text>
</comment>
<dbReference type="Proteomes" id="UP000663836">
    <property type="component" value="Unassembled WGS sequence"/>
</dbReference>
<dbReference type="PANTHER" id="PTHR43696:SF9">
    <property type="entry name" value="COILED-COIL DOMAIN-CONTAINING PROTEIN 157"/>
    <property type="match status" value="1"/>
</dbReference>
<dbReference type="InterPro" id="IPR029681">
    <property type="entry name" value="CCDC157"/>
</dbReference>
<name>A0A818R4N3_9BILA</name>
<keyword evidence="1" id="KW-0175">Coiled coil</keyword>
<evidence type="ECO:0000256" key="1">
    <source>
        <dbReference type="SAM" id="Coils"/>
    </source>
</evidence>
<accession>A0A818R4N3</accession>
<sequence length="868" mass="101291">MAHLLGSKACIDSLRVDVDDLQNVIEDIIGKTGSIKCHSWKFPDKIATDIDINELLQRYQYGKNEVDNQVSHIVLFEIIIDRLLLIIHGSWRYIHEIQSNILSNTIDSSSTINQKSSLSVGLVVKKYWNKLLHLSTVLQQHENERKRSNQNETKTTTTTLSRSKTNAHIEKRCQTNETLMGPCQSCLKFQQCLRDHSDSLINLCHTYNLPSSLAQYRNTITDLFSLDNINHWSDCQTKDIDRLSKHLEYLNNTLNKTKSDLQLNENRCKKQDETNHRLQQLINDDKQSKKILQDLHDKKINDLKKQSEQQEHNLNEQIKLLANQKIKIEQQLKEVNDLCISRGEQIEKLESSKNELRTLIQDRFKSDDVIKTLEQDRIRLQTELDLVKRDLEARNRELQKERTRIENMIRQEQNYQSKQKALSTSYEELIEECELLKTQVTELEISRDEVERKLETVQKQNRSSTDINKVQSLLETNNHLLQEMTMLKSNIEQLHEQIQQMDEHEQMLLQYPDLNGPIEHEQTTNNIIIDMQNQMRTNEIRIDLLRKQNDSLKSSLEKLLSMNNNNNNNNSSLVTEERYEELRSQSRQEQPYRRYSYGNETIIPKSKPTPLWLLNNELVEQQQAFTETRPVTTTNYIPRFSENDYVANGWIKPEPDVIPLTQSNFDNDTSPKQHDRSWSTNSTRIQTNDLVITSESRPPASTYSSRTINNGRTSTIPPPSDYEMIIGKGRTTSRPTSASKNRQLTNDQTRRDNSLPKSSRATTSAKPQRSATNTTIHQCTTCNKSYDDKRNYDIHKLYLDQQKKHFKHSSIMCSISLSQFEKSTQTINDKTMIIYNESQVTDDIIIKFEQFHLNLNDDDNPISMNSIE</sequence>
<feature type="coiled-coil region" evidence="1">
    <location>
        <begin position="370"/>
        <end position="504"/>
    </location>
</feature>
<dbReference type="AlphaFoldDB" id="A0A818R4N3"/>
<feature type="region of interest" description="Disordered" evidence="2">
    <location>
        <begin position="658"/>
        <end position="774"/>
    </location>
</feature>
<feature type="compositionally biased region" description="Polar residues" evidence="2">
    <location>
        <begin position="755"/>
        <end position="774"/>
    </location>
</feature>
<evidence type="ECO:0000256" key="2">
    <source>
        <dbReference type="SAM" id="MobiDB-lite"/>
    </source>
</evidence>
<feature type="compositionally biased region" description="Polar residues" evidence="2">
    <location>
        <begin position="678"/>
        <end position="715"/>
    </location>
</feature>
<reference evidence="3" key="1">
    <citation type="submission" date="2021-02" db="EMBL/GenBank/DDBJ databases">
        <authorList>
            <person name="Nowell W R."/>
        </authorList>
    </citation>
    <scope>NUCLEOTIDE SEQUENCE</scope>
</reference>
<gene>
    <name evidence="3" type="ORF">JBS370_LOCUS6363</name>
</gene>
<protein>
    <submittedName>
        <fullName evidence="3">Uncharacterized protein</fullName>
    </submittedName>
</protein>
<feature type="coiled-coil region" evidence="1">
    <location>
        <begin position="300"/>
        <end position="338"/>
    </location>
</feature>
<feature type="region of interest" description="Disordered" evidence="2">
    <location>
        <begin position="142"/>
        <end position="166"/>
    </location>
</feature>
<feature type="compositionally biased region" description="Polar residues" evidence="2">
    <location>
        <begin position="730"/>
        <end position="747"/>
    </location>
</feature>
<proteinExistence type="predicted"/>
<dbReference type="EMBL" id="CAJOBD010000349">
    <property type="protein sequence ID" value="CAF3651224.1"/>
    <property type="molecule type" value="Genomic_DNA"/>
</dbReference>
<feature type="compositionally biased region" description="Low complexity" evidence="2">
    <location>
        <begin position="153"/>
        <end position="164"/>
    </location>
</feature>
<organism evidence="3 4">
    <name type="scientific">Rotaria sordida</name>
    <dbReference type="NCBI Taxonomy" id="392033"/>
    <lineage>
        <taxon>Eukaryota</taxon>
        <taxon>Metazoa</taxon>
        <taxon>Spiralia</taxon>
        <taxon>Gnathifera</taxon>
        <taxon>Rotifera</taxon>
        <taxon>Eurotatoria</taxon>
        <taxon>Bdelloidea</taxon>
        <taxon>Philodinida</taxon>
        <taxon>Philodinidae</taxon>
        <taxon>Rotaria</taxon>
    </lineage>
</organism>
<dbReference type="PANTHER" id="PTHR43696">
    <property type="entry name" value="COILED-COIL DOMAIN-CONTAINING PROTEIN 157"/>
    <property type="match status" value="1"/>
</dbReference>
<evidence type="ECO:0000313" key="3">
    <source>
        <dbReference type="EMBL" id="CAF3651224.1"/>
    </source>
</evidence>